<evidence type="ECO:0000313" key="2">
    <source>
        <dbReference type="Proteomes" id="UP001152607"/>
    </source>
</evidence>
<protein>
    <submittedName>
        <fullName evidence="1">Uncharacterized protein</fullName>
    </submittedName>
</protein>
<dbReference type="EMBL" id="CAOQHR010000002">
    <property type="protein sequence ID" value="CAI6329234.1"/>
    <property type="molecule type" value="Genomic_DNA"/>
</dbReference>
<proteinExistence type="predicted"/>
<keyword evidence="2" id="KW-1185">Reference proteome</keyword>
<name>A0A9W4U9W1_9PLEO</name>
<comment type="caution">
    <text evidence="1">The sequence shown here is derived from an EMBL/GenBank/DDBJ whole genome shotgun (WGS) entry which is preliminary data.</text>
</comment>
<dbReference type="Proteomes" id="UP001152607">
    <property type="component" value="Unassembled WGS sequence"/>
</dbReference>
<organism evidence="1 2">
    <name type="scientific">Periconia digitata</name>
    <dbReference type="NCBI Taxonomy" id="1303443"/>
    <lineage>
        <taxon>Eukaryota</taxon>
        <taxon>Fungi</taxon>
        <taxon>Dikarya</taxon>
        <taxon>Ascomycota</taxon>
        <taxon>Pezizomycotina</taxon>
        <taxon>Dothideomycetes</taxon>
        <taxon>Pleosporomycetidae</taxon>
        <taxon>Pleosporales</taxon>
        <taxon>Massarineae</taxon>
        <taxon>Periconiaceae</taxon>
        <taxon>Periconia</taxon>
    </lineage>
</organism>
<gene>
    <name evidence="1" type="ORF">PDIGIT_LOCUS4097</name>
</gene>
<evidence type="ECO:0000313" key="1">
    <source>
        <dbReference type="EMBL" id="CAI6329234.1"/>
    </source>
</evidence>
<accession>A0A9W4U9W1</accession>
<dbReference type="AlphaFoldDB" id="A0A9W4U9W1"/>
<sequence length="98" mass="11040">MGRCFAAGYRLETNLPALLPRWWLANCNPNPQHSRARSKENGYICGLVIVLPPTFLSHRSPCLAHPFDSVQRYGILRERMLTCGAAMIRGSRIPVFEA</sequence>
<reference evidence="1" key="1">
    <citation type="submission" date="2023-01" db="EMBL/GenBank/DDBJ databases">
        <authorList>
            <person name="Van Ghelder C."/>
            <person name="Rancurel C."/>
        </authorList>
    </citation>
    <scope>NUCLEOTIDE SEQUENCE</scope>
    <source>
        <strain evidence="1">CNCM I-4278</strain>
    </source>
</reference>